<keyword evidence="1" id="KW-1133">Transmembrane helix</keyword>
<feature type="domain" description="2TM" evidence="2">
    <location>
        <begin position="61"/>
        <end position="141"/>
    </location>
</feature>
<keyword evidence="1" id="KW-0472">Membrane</keyword>
<comment type="caution">
    <text evidence="3">The sequence shown here is derived from an EMBL/GenBank/DDBJ whole genome shotgun (WGS) entry which is preliminary data.</text>
</comment>
<evidence type="ECO:0000256" key="1">
    <source>
        <dbReference type="SAM" id="Phobius"/>
    </source>
</evidence>
<keyword evidence="1" id="KW-0812">Transmembrane</keyword>
<gene>
    <name evidence="3" type="ORF">LCGC14_0692480</name>
</gene>
<feature type="transmembrane region" description="Helical" evidence="1">
    <location>
        <begin position="73"/>
        <end position="90"/>
    </location>
</feature>
<feature type="transmembrane region" description="Helical" evidence="1">
    <location>
        <begin position="102"/>
        <end position="123"/>
    </location>
</feature>
<organism evidence="3">
    <name type="scientific">marine sediment metagenome</name>
    <dbReference type="NCBI Taxonomy" id="412755"/>
    <lineage>
        <taxon>unclassified sequences</taxon>
        <taxon>metagenomes</taxon>
        <taxon>ecological metagenomes</taxon>
    </lineage>
</organism>
<evidence type="ECO:0000259" key="2">
    <source>
        <dbReference type="Pfam" id="PF13239"/>
    </source>
</evidence>
<name>A0A0F9QQ03_9ZZZZ</name>
<dbReference type="Pfam" id="PF13239">
    <property type="entry name" value="2TM"/>
    <property type="match status" value="1"/>
</dbReference>
<proteinExistence type="predicted"/>
<dbReference type="InterPro" id="IPR025698">
    <property type="entry name" value="2TM_dom"/>
</dbReference>
<protein>
    <recommendedName>
        <fullName evidence="2">2TM domain-containing protein</fullName>
    </recommendedName>
</protein>
<dbReference type="EMBL" id="LAZR01001446">
    <property type="protein sequence ID" value="KKN44514.1"/>
    <property type="molecule type" value="Genomic_DNA"/>
</dbReference>
<accession>A0A0F9QQ03</accession>
<sequence>LRSEATKVKFNRVFGNCIIFVFEYFLEFTIKNSDNLKVLLSMFTKNKSKNELELEQHDLLEHAQARIKQKKRLYVHFVIFLIGSVFMVFINKILNYWATYDWFIWAITFWAFLFVIHTINVFVTQKFMGNAWERSQREKLVKKQKKRIAELQKEIETDFPLTNVNTRIEPTDPKTERLF</sequence>
<reference evidence="3" key="1">
    <citation type="journal article" date="2015" name="Nature">
        <title>Complex archaea that bridge the gap between prokaryotes and eukaryotes.</title>
        <authorList>
            <person name="Spang A."/>
            <person name="Saw J.H."/>
            <person name="Jorgensen S.L."/>
            <person name="Zaremba-Niedzwiedzka K."/>
            <person name="Martijn J."/>
            <person name="Lind A.E."/>
            <person name="van Eijk R."/>
            <person name="Schleper C."/>
            <person name="Guy L."/>
            <person name="Ettema T.J."/>
        </authorList>
    </citation>
    <scope>NUCLEOTIDE SEQUENCE</scope>
</reference>
<dbReference type="AlphaFoldDB" id="A0A0F9QQ03"/>
<evidence type="ECO:0000313" key="3">
    <source>
        <dbReference type="EMBL" id="KKN44514.1"/>
    </source>
</evidence>
<feature type="non-terminal residue" evidence="3">
    <location>
        <position position="1"/>
    </location>
</feature>